<accession>A0ABR0JGE8</accession>
<gene>
    <name evidence="1" type="ORF">LTR69_003492</name>
</gene>
<dbReference type="Proteomes" id="UP001345691">
    <property type="component" value="Unassembled WGS sequence"/>
</dbReference>
<organism evidence="1 2">
    <name type="scientific">Exophiala sideris</name>
    <dbReference type="NCBI Taxonomy" id="1016849"/>
    <lineage>
        <taxon>Eukaryota</taxon>
        <taxon>Fungi</taxon>
        <taxon>Dikarya</taxon>
        <taxon>Ascomycota</taxon>
        <taxon>Pezizomycotina</taxon>
        <taxon>Eurotiomycetes</taxon>
        <taxon>Chaetothyriomycetidae</taxon>
        <taxon>Chaetothyriales</taxon>
        <taxon>Herpotrichiellaceae</taxon>
        <taxon>Exophiala</taxon>
    </lineage>
</organism>
<keyword evidence="2" id="KW-1185">Reference proteome</keyword>
<dbReference type="EMBL" id="JAVRRF010000006">
    <property type="protein sequence ID" value="KAK5063727.1"/>
    <property type="molecule type" value="Genomic_DNA"/>
</dbReference>
<reference evidence="1 2" key="1">
    <citation type="submission" date="2023-08" db="EMBL/GenBank/DDBJ databases">
        <title>Black Yeasts Isolated from many extreme environments.</title>
        <authorList>
            <person name="Coleine C."/>
            <person name="Stajich J.E."/>
            <person name="Selbmann L."/>
        </authorList>
    </citation>
    <scope>NUCLEOTIDE SEQUENCE [LARGE SCALE GENOMIC DNA]</scope>
    <source>
        <strain evidence="1 2">CCFEE 6328</strain>
    </source>
</reference>
<comment type="caution">
    <text evidence="1">The sequence shown here is derived from an EMBL/GenBank/DDBJ whole genome shotgun (WGS) entry which is preliminary data.</text>
</comment>
<sequence>MPTSGKGNKPRPRFSFVNLDFEAGEVNWVRRHAGPTRSHAAYWGGPSGAQRHHSNTDTSVPNAVTYHAPPYEAGPVHGCFPSRSSRHWRTTATRASEFPLSMRPPPAPRHFEPDHLRYLPSLPFEISGTDTSTAACSSLFDFFGETFVRRFLTSNHEDSSVMFCGCLLLSYAHTMALTAAGKRTVLLQLKGHVIRYINTKLATSNMLSPRSLTAILALGAPIVCLASQDLPNFLNIRDYVDASTKGDYLCCRECSDTAQRALAERIVHRKAMERLLSGNSLALLQYVSNHMKISTALEPAHSTNSFLDDEVLFPDTRPHEGVVPSLWSSPLASHWYSTIPVTHTQATTLSLAEIVHKWFATFLDDEGRLLERTEEVLKQRKILREEIVRIVSITKTPGSEAEAMYECCRWASLMLLAVEEKGVPIHVATHHVQIRPRLVRCLRMTDLSNLWGSHKGLLFWVVALCHSSSAGQCFPLLCTTLLARFAQAISMSGYCLEMAIKPLRRLREFEALCCRARVEELSLTLSPGPTVL</sequence>
<evidence type="ECO:0000313" key="1">
    <source>
        <dbReference type="EMBL" id="KAK5063727.1"/>
    </source>
</evidence>
<evidence type="ECO:0008006" key="3">
    <source>
        <dbReference type="Google" id="ProtNLM"/>
    </source>
</evidence>
<name>A0ABR0JGE8_9EURO</name>
<evidence type="ECO:0000313" key="2">
    <source>
        <dbReference type="Proteomes" id="UP001345691"/>
    </source>
</evidence>
<proteinExistence type="predicted"/>
<protein>
    <recommendedName>
        <fullName evidence="3">Transcription factor domain-containing protein</fullName>
    </recommendedName>
</protein>